<protein>
    <submittedName>
        <fullName evidence="1">18013_t:CDS:1</fullName>
    </submittedName>
</protein>
<dbReference type="AlphaFoldDB" id="A0A9N9ARU3"/>
<evidence type="ECO:0000313" key="2">
    <source>
        <dbReference type="Proteomes" id="UP000789405"/>
    </source>
</evidence>
<keyword evidence="2" id="KW-1185">Reference proteome</keyword>
<proteinExistence type="predicted"/>
<evidence type="ECO:0000313" key="1">
    <source>
        <dbReference type="EMBL" id="CAG8537800.1"/>
    </source>
</evidence>
<name>A0A9N9ARU3_9GLOM</name>
<dbReference type="Proteomes" id="UP000789405">
    <property type="component" value="Unassembled WGS sequence"/>
</dbReference>
<accession>A0A9N9ARU3</accession>
<sequence length="64" mass="7380">MYQDIIKVGSNPILDLQNTYDAENVKLKVRDVIKINVLLKVKSVESVFWCAKCFNKFYHLSVGC</sequence>
<dbReference type="EMBL" id="CAJVPY010001817">
    <property type="protein sequence ID" value="CAG8537800.1"/>
    <property type="molecule type" value="Genomic_DNA"/>
</dbReference>
<comment type="caution">
    <text evidence="1">The sequence shown here is derived from an EMBL/GenBank/DDBJ whole genome shotgun (WGS) entry which is preliminary data.</text>
</comment>
<organism evidence="1 2">
    <name type="scientific">Dentiscutata erythropus</name>
    <dbReference type="NCBI Taxonomy" id="1348616"/>
    <lineage>
        <taxon>Eukaryota</taxon>
        <taxon>Fungi</taxon>
        <taxon>Fungi incertae sedis</taxon>
        <taxon>Mucoromycota</taxon>
        <taxon>Glomeromycotina</taxon>
        <taxon>Glomeromycetes</taxon>
        <taxon>Diversisporales</taxon>
        <taxon>Gigasporaceae</taxon>
        <taxon>Dentiscutata</taxon>
    </lineage>
</organism>
<gene>
    <name evidence="1" type="ORF">DERYTH_LOCUS4656</name>
</gene>
<reference evidence="1" key="1">
    <citation type="submission" date="2021-06" db="EMBL/GenBank/DDBJ databases">
        <authorList>
            <person name="Kallberg Y."/>
            <person name="Tangrot J."/>
            <person name="Rosling A."/>
        </authorList>
    </citation>
    <scope>NUCLEOTIDE SEQUENCE</scope>
    <source>
        <strain evidence="1">MA453B</strain>
    </source>
</reference>